<feature type="compositionally biased region" description="Acidic residues" evidence="1">
    <location>
        <begin position="246"/>
        <end position="258"/>
    </location>
</feature>
<reference evidence="3" key="1">
    <citation type="journal article" date="2016" name="Nat. Commun.">
        <title>The Gonium pectorale genome demonstrates co-option of cell cycle regulation during the evolution of multicellularity.</title>
        <authorList>
            <person name="Hanschen E.R."/>
            <person name="Marriage T.N."/>
            <person name="Ferris P.J."/>
            <person name="Hamaji T."/>
            <person name="Toyoda A."/>
            <person name="Fujiyama A."/>
            <person name="Neme R."/>
            <person name="Noguchi H."/>
            <person name="Minakuchi Y."/>
            <person name="Suzuki M."/>
            <person name="Kawai-Toyooka H."/>
            <person name="Smith D.R."/>
            <person name="Sparks H."/>
            <person name="Anderson J."/>
            <person name="Bakaric R."/>
            <person name="Luria V."/>
            <person name="Karger A."/>
            <person name="Kirschner M.W."/>
            <person name="Durand P.M."/>
            <person name="Michod R.E."/>
            <person name="Nozaki H."/>
            <person name="Olson B.J."/>
        </authorList>
    </citation>
    <scope>NUCLEOTIDE SEQUENCE [LARGE SCALE GENOMIC DNA]</scope>
    <source>
        <strain evidence="3">NIES-2863</strain>
    </source>
</reference>
<protein>
    <submittedName>
        <fullName evidence="2">Uncharacterized protein</fullName>
    </submittedName>
</protein>
<feature type="compositionally biased region" description="Low complexity" evidence="1">
    <location>
        <begin position="264"/>
        <end position="276"/>
    </location>
</feature>
<evidence type="ECO:0000313" key="2">
    <source>
        <dbReference type="EMBL" id="KXZ51776.1"/>
    </source>
</evidence>
<comment type="caution">
    <text evidence="2">The sequence shown here is derived from an EMBL/GenBank/DDBJ whole genome shotgun (WGS) entry which is preliminary data.</text>
</comment>
<dbReference type="SUPFAM" id="SSF48403">
    <property type="entry name" value="Ankyrin repeat"/>
    <property type="match status" value="1"/>
</dbReference>
<dbReference type="GO" id="GO:0046513">
    <property type="term" value="P:ceramide biosynthetic process"/>
    <property type="evidence" value="ECO:0007669"/>
    <property type="project" value="TreeGrafter"/>
</dbReference>
<accession>A0A150GPI5</accession>
<sequence length="738" mass="74719">MSDALTDGPESKTSGTSLEALLWVPGIAERVAGFLAPNEVACNLRHACRAAGSSLRRRSHTTVRLSRHVPQHAFASRWGAPGALDSLTLQQRCDLISLTAASGTIPNLELVLSASGIVPPPIQAWTSASRAGHLHVCRYLCECTGTGALESCADALIAAAAAGHEHMCEWLLGNGCPWTGDAVAAAAGAGHLRLMGWLLGRRPPDHAQARGLTGVGLLYGVLTAVTMGCDLATLQRAHRALLEEGAEEEVGQEGEGEGEDRAAAARAPAVMAAEAGPPLPPAPQEEQQQEEAVGYDGARGAAAASQYTGTLQGRLLLPTLSDGGGSAPPGGGAAAAAGAAASPLPPAAQRSPGGNPDLDPEPDVWRGLRKRILQHGPESPSAAAAGPEMRAALLQSRAFILSWAAGSSTPDWAAKVEWLEARGYPRTARACRNAAGVAERGPDGADGAAARLAWLRRRDYPVCGDAVTAAAGRGDLRALAFLLAEAGGSGRLGGGGAAAARAAAAGGHLAALRALRDAGCALERPALLRLAAGHGHLGVVEWLMEGDGAGAAGSGGGDSGGGYGGGGAPPTSAELLYSVALSGNAELLACLRERGCPWDAGAFTAAAHAGSVAALEWLAERGCPMPTDGCALLYAAREGDLLTLRCLARLGCPWGHPGALVTSCVRAGVGAAALRCLLQLGCPVVWEHAAAVADAAVVTTVARGGGSTAVAAAAALGRLLEEERSRRQDHEQRGRQGR</sequence>
<evidence type="ECO:0000256" key="1">
    <source>
        <dbReference type="SAM" id="MobiDB-lite"/>
    </source>
</evidence>
<dbReference type="SUPFAM" id="SSF140860">
    <property type="entry name" value="Pseudo ankyrin repeat-like"/>
    <property type="match status" value="1"/>
</dbReference>
<dbReference type="GO" id="GO:0071944">
    <property type="term" value="C:cell periphery"/>
    <property type="evidence" value="ECO:0007669"/>
    <property type="project" value="TreeGrafter"/>
</dbReference>
<name>A0A150GPI5_GONPE</name>
<dbReference type="PANTHER" id="PTHR12393">
    <property type="entry name" value="SPHINGOMYELIN PHOSPHODIESTERASE RELATED"/>
    <property type="match status" value="1"/>
</dbReference>
<gene>
    <name evidence="2" type="ORF">GPECTOR_11g22</name>
</gene>
<dbReference type="AlphaFoldDB" id="A0A150GPI5"/>
<dbReference type="GO" id="GO:0005783">
    <property type="term" value="C:endoplasmic reticulum"/>
    <property type="evidence" value="ECO:0007669"/>
    <property type="project" value="TreeGrafter"/>
</dbReference>
<dbReference type="OrthoDB" id="549039at2759"/>
<dbReference type="EMBL" id="LSYV01000012">
    <property type="protein sequence ID" value="KXZ51776.1"/>
    <property type="molecule type" value="Genomic_DNA"/>
</dbReference>
<evidence type="ECO:0000313" key="3">
    <source>
        <dbReference type="Proteomes" id="UP000075714"/>
    </source>
</evidence>
<dbReference type="GO" id="GO:0004620">
    <property type="term" value="F:phospholipase activity"/>
    <property type="evidence" value="ECO:0007669"/>
    <property type="project" value="TreeGrafter"/>
</dbReference>
<dbReference type="Gene3D" id="1.25.40.20">
    <property type="entry name" value="Ankyrin repeat-containing domain"/>
    <property type="match status" value="2"/>
</dbReference>
<dbReference type="GO" id="GO:0016020">
    <property type="term" value="C:membrane"/>
    <property type="evidence" value="ECO:0007669"/>
    <property type="project" value="TreeGrafter"/>
</dbReference>
<dbReference type="InterPro" id="IPR036770">
    <property type="entry name" value="Ankyrin_rpt-contain_sf"/>
</dbReference>
<feature type="region of interest" description="Disordered" evidence="1">
    <location>
        <begin position="320"/>
        <end position="363"/>
    </location>
</feature>
<organism evidence="2 3">
    <name type="scientific">Gonium pectorale</name>
    <name type="common">Green alga</name>
    <dbReference type="NCBI Taxonomy" id="33097"/>
    <lineage>
        <taxon>Eukaryota</taxon>
        <taxon>Viridiplantae</taxon>
        <taxon>Chlorophyta</taxon>
        <taxon>core chlorophytes</taxon>
        <taxon>Chlorophyceae</taxon>
        <taxon>CS clade</taxon>
        <taxon>Chlamydomonadales</taxon>
        <taxon>Volvocaceae</taxon>
        <taxon>Gonium</taxon>
    </lineage>
</organism>
<dbReference type="PANTHER" id="PTHR12393:SF6">
    <property type="entry name" value="SPHINGOMYELIN PHOSPHODIESTERASE 2"/>
    <property type="match status" value="1"/>
</dbReference>
<feature type="compositionally biased region" description="Gly residues" evidence="1">
    <location>
        <begin position="322"/>
        <end position="333"/>
    </location>
</feature>
<dbReference type="Proteomes" id="UP000075714">
    <property type="component" value="Unassembled WGS sequence"/>
</dbReference>
<dbReference type="GO" id="GO:0030149">
    <property type="term" value="P:sphingolipid catabolic process"/>
    <property type="evidence" value="ECO:0007669"/>
    <property type="project" value="TreeGrafter"/>
</dbReference>
<dbReference type="STRING" id="33097.A0A150GPI5"/>
<keyword evidence="3" id="KW-1185">Reference proteome</keyword>
<proteinExistence type="predicted"/>
<feature type="region of interest" description="Disordered" evidence="1">
    <location>
        <begin position="246"/>
        <end position="299"/>
    </location>
</feature>